<evidence type="ECO:0000256" key="1">
    <source>
        <dbReference type="ARBA" id="ARBA00001947"/>
    </source>
</evidence>
<name>A0A2T4C0R6_TRILO</name>
<dbReference type="EMBL" id="KZ679134">
    <property type="protein sequence ID" value="PTB75084.1"/>
    <property type="molecule type" value="Genomic_DNA"/>
</dbReference>
<keyword evidence="2" id="KW-0645">Protease</keyword>
<evidence type="ECO:0000313" key="9">
    <source>
        <dbReference type="Proteomes" id="UP000240760"/>
    </source>
</evidence>
<keyword evidence="3" id="KW-0479">Metal-binding</keyword>
<evidence type="ECO:0000256" key="7">
    <source>
        <dbReference type="SAM" id="MobiDB-lite"/>
    </source>
</evidence>
<dbReference type="GO" id="GO:0008237">
    <property type="term" value="F:metallopeptidase activity"/>
    <property type="evidence" value="ECO:0007669"/>
    <property type="project" value="UniProtKB-KW"/>
</dbReference>
<dbReference type="Pfam" id="PF07998">
    <property type="entry name" value="Peptidase_M54"/>
    <property type="match status" value="1"/>
</dbReference>
<dbReference type="Gene3D" id="3.40.390.10">
    <property type="entry name" value="Collagenase (Catalytic Domain)"/>
    <property type="match status" value="1"/>
</dbReference>
<dbReference type="PANTHER" id="PTHR15910">
    <property type="entry name" value="ARCHAEMETZINCIN"/>
    <property type="match status" value="1"/>
</dbReference>
<feature type="region of interest" description="Disordered" evidence="7">
    <location>
        <begin position="461"/>
        <end position="486"/>
    </location>
</feature>
<feature type="compositionally biased region" description="Polar residues" evidence="7">
    <location>
        <begin position="470"/>
        <end position="482"/>
    </location>
</feature>
<accession>A0A2T4C0R6</accession>
<protein>
    <submittedName>
        <fullName evidence="8">Uncharacterized protein</fullName>
    </submittedName>
</protein>
<evidence type="ECO:0000256" key="6">
    <source>
        <dbReference type="ARBA" id="ARBA00023049"/>
    </source>
</evidence>
<comment type="cofactor">
    <cofactor evidence="1">
        <name>Zn(2+)</name>
        <dbReference type="ChEBI" id="CHEBI:29105"/>
    </cofactor>
</comment>
<dbReference type="PANTHER" id="PTHR15910:SF1">
    <property type="entry name" value="ARCHAEMETZINCIN-2"/>
    <property type="match status" value="1"/>
</dbReference>
<keyword evidence="9" id="KW-1185">Reference proteome</keyword>
<evidence type="ECO:0000256" key="5">
    <source>
        <dbReference type="ARBA" id="ARBA00022833"/>
    </source>
</evidence>
<dbReference type="InterPro" id="IPR012962">
    <property type="entry name" value="Pept_M54_archaemetzincn"/>
</dbReference>
<proteinExistence type="predicted"/>
<keyword evidence="6" id="KW-0482">Metalloprotease</keyword>
<keyword evidence="4" id="KW-0378">Hydrolase</keyword>
<evidence type="ECO:0000256" key="3">
    <source>
        <dbReference type="ARBA" id="ARBA00022723"/>
    </source>
</evidence>
<evidence type="ECO:0000256" key="2">
    <source>
        <dbReference type="ARBA" id="ARBA00022670"/>
    </source>
</evidence>
<evidence type="ECO:0000313" key="8">
    <source>
        <dbReference type="EMBL" id="PTB75084.1"/>
    </source>
</evidence>
<dbReference type="GO" id="GO:0006508">
    <property type="term" value="P:proteolysis"/>
    <property type="evidence" value="ECO:0007669"/>
    <property type="project" value="UniProtKB-KW"/>
</dbReference>
<dbReference type="CDD" id="cd11375">
    <property type="entry name" value="Peptidase_M54"/>
    <property type="match status" value="1"/>
</dbReference>
<evidence type="ECO:0000256" key="4">
    <source>
        <dbReference type="ARBA" id="ARBA00022801"/>
    </source>
</evidence>
<feature type="region of interest" description="Disordered" evidence="7">
    <location>
        <begin position="76"/>
        <end position="95"/>
    </location>
</feature>
<dbReference type="OrthoDB" id="2365600at2759"/>
<dbReference type="AlphaFoldDB" id="A0A2T4C0R6"/>
<organism evidence="8 9">
    <name type="scientific">Trichoderma longibrachiatum ATCC 18648</name>
    <dbReference type="NCBI Taxonomy" id="983965"/>
    <lineage>
        <taxon>Eukaryota</taxon>
        <taxon>Fungi</taxon>
        <taxon>Dikarya</taxon>
        <taxon>Ascomycota</taxon>
        <taxon>Pezizomycotina</taxon>
        <taxon>Sordariomycetes</taxon>
        <taxon>Hypocreomycetidae</taxon>
        <taxon>Hypocreales</taxon>
        <taxon>Hypocreaceae</taxon>
        <taxon>Trichoderma</taxon>
    </lineage>
</organism>
<sequence length="624" mass="68865">MCNFAANGHKLEAIHNPCRSHRALFTMESLFGRDFASPEDARAAIDAAAQSAGYSFTKHRSRPNSVEFRCSKGRNFKSQQNSDLPESRRRQTSSQMTGCPCKLVVSRQHALARWVIRRTRNDDSNEHNHPAFPSAAHCRYRNMAIERRKESILELYHAGVKPMQILKELQLDAGCHSEGLTRVGFKRATERQRLLAASKDGRIGKTLELLTLKEAFGDGTTFPGPLVLPDDDLAEDPEWPPQDFREWRGEEERNPVTSKRKTIYIVPSPSLAPEVSKMQAWTTCSNQSSTAKDCMQAAEPPKVQDLIEYLSAFFHGMPVKLSKTPFQWQKWNKYDGAILKSPDTQRRIGLRTPADRLFGIRCRASPDGVSPMQVNLDDVLDALAENIPADAHSIMMLLDLDMYEGDGDIFTAGRAYGGSRIAAVSLFRDQPLCTPPDDGHAWPASHCADYIDKLCQEAAAQPPNKKKGKLQQSSRRARTGTSGPLDKAIEAVQTTAAEASPSGISRPARPVAAAAAAANETAQWLGRTAVTMAHELCHCLGLDHCAYFACAMQGCGSVAEAQRQPPYLCPVCLEKLCRAIGEGVVDGWEADRGVREGFVRESDKAQHKQLGQTGLGLQGWLDQK</sequence>
<keyword evidence="5" id="KW-0862">Zinc</keyword>
<dbReference type="GO" id="GO:0046872">
    <property type="term" value="F:metal ion binding"/>
    <property type="evidence" value="ECO:0007669"/>
    <property type="project" value="UniProtKB-KW"/>
</dbReference>
<dbReference type="Proteomes" id="UP000240760">
    <property type="component" value="Unassembled WGS sequence"/>
</dbReference>
<reference evidence="8 9" key="1">
    <citation type="submission" date="2016-07" db="EMBL/GenBank/DDBJ databases">
        <title>Multiple horizontal gene transfer events from other fungi enriched the ability of initially mycotrophic Trichoderma (Ascomycota) to feed on dead plant biomass.</title>
        <authorList>
            <consortium name="DOE Joint Genome Institute"/>
            <person name="Aerts A."/>
            <person name="Atanasova L."/>
            <person name="Chenthamara K."/>
            <person name="Zhang J."/>
            <person name="Grujic M."/>
            <person name="Henrissat B."/>
            <person name="Kuo A."/>
            <person name="Salamov A."/>
            <person name="Lipzen A."/>
            <person name="Labutti K."/>
            <person name="Barry K."/>
            <person name="Miao Y."/>
            <person name="Rahimi M.J."/>
            <person name="Shen Q."/>
            <person name="Grigoriev I.V."/>
            <person name="Kubicek C.P."/>
            <person name="Druzhinina I.S."/>
        </authorList>
    </citation>
    <scope>NUCLEOTIDE SEQUENCE [LARGE SCALE GENOMIC DNA]</scope>
    <source>
        <strain evidence="8 9">ATCC 18648</strain>
    </source>
</reference>
<dbReference type="InterPro" id="IPR024079">
    <property type="entry name" value="MetalloPept_cat_dom_sf"/>
</dbReference>
<dbReference type="SUPFAM" id="SSF55486">
    <property type="entry name" value="Metalloproteases ('zincins'), catalytic domain"/>
    <property type="match status" value="1"/>
</dbReference>
<gene>
    <name evidence="8" type="ORF">M440DRAFT_1431660</name>
</gene>